<dbReference type="STRING" id="405671.SAMN05421827_101500"/>
<feature type="transmembrane region" description="Helical" evidence="1">
    <location>
        <begin position="33"/>
        <end position="52"/>
    </location>
</feature>
<keyword evidence="3" id="KW-1185">Reference proteome</keyword>
<sequence>MTETGIHNKTADYSKLIRRMAADSRMLATHVSLFAALFVCWHHGGFASPFAVTRKKLMAYSRIASIATYHKCIKELDAFGYIRYQPSYHPIRGSLVYWPPG</sequence>
<protein>
    <recommendedName>
        <fullName evidence="4">Helix-turn-helix domain-containing protein</fullName>
    </recommendedName>
</protein>
<evidence type="ECO:0000313" key="2">
    <source>
        <dbReference type="EMBL" id="SDF77470.1"/>
    </source>
</evidence>
<keyword evidence="1" id="KW-0812">Transmembrane</keyword>
<keyword evidence="1" id="KW-0472">Membrane</keyword>
<dbReference type="AlphaFoldDB" id="A0A1G7NW83"/>
<evidence type="ECO:0000256" key="1">
    <source>
        <dbReference type="SAM" id="Phobius"/>
    </source>
</evidence>
<gene>
    <name evidence="2" type="ORF">SAMN05421827_101500</name>
</gene>
<accession>A0A1G7NW83</accession>
<dbReference type="OrthoDB" id="1442826at2"/>
<dbReference type="RefSeq" id="WP_090496437.1">
    <property type="nucleotide sequence ID" value="NZ_FNCH01000001.1"/>
</dbReference>
<evidence type="ECO:0008006" key="4">
    <source>
        <dbReference type="Google" id="ProtNLM"/>
    </source>
</evidence>
<dbReference type="Proteomes" id="UP000199643">
    <property type="component" value="Unassembled WGS sequence"/>
</dbReference>
<proteinExistence type="predicted"/>
<reference evidence="3" key="1">
    <citation type="submission" date="2016-10" db="EMBL/GenBank/DDBJ databases">
        <authorList>
            <person name="Varghese N."/>
            <person name="Submissions S."/>
        </authorList>
    </citation>
    <scope>NUCLEOTIDE SEQUENCE [LARGE SCALE GENOMIC DNA]</scope>
    <source>
        <strain evidence="3">DSM 17933</strain>
    </source>
</reference>
<evidence type="ECO:0000313" key="3">
    <source>
        <dbReference type="Proteomes" id="UP000199643"/>
    </source>
</evidence>
<dbReference type="EMBL" id="FNCH01000001">
    <property type="protein sequence ID" value="SDF77470.1"/>
    <property type="molecule type" value="Genomic_DNA"/>
</dbReference>
<name>A0A1G7NW83_9SPHI</name>
<keyword evidence="1" id="KW-1133">Transmembrane helix</keyword>
<organism evidence="2 3">
    <name type="scientific">Pedobacter terrae</name>
    <dbReference type="NCBI Taxonomy" id="405671"/>
    <lineage>
        <taxon>Bacteria</taxon>
        <taxon>Pseudomonadati</taxon>
        <taxon>Bacteroidota</taxon>
        <taxon>Sphingobacteriia</taxon>
        <taxon>Sphingobacteriales</taxon>
        <taxon>Sphingobacteriaceae</taxon>
        <taxon>Pedobacter</taxon>
    </lineage>
</organism>